<dbReference type="AlphaFoldDB" id="A0A3D9ZAT6"/>
<evidence type="ECO:0000313" key="3">
    <source>
        <dbReference type="EMBL" id="REF94518.1"/>
    </source>
</evidence>
<dbReference type="SUPFAM" id="SSF53300">
    <property type="entry name" value="vWA-like"/>
    <property type="match status" value="1"/>
</dbReference>
<reference evidence="3 4" key="1">
    <citation type="submission" date="2018-08" db="EMBL/GenBank/DDBJ databases">
        <title>Sequencing the genomes of 1000 actinobacteria strains.</title>
        <authorList>
            <person name="Klenk H.-P."/>
        </authorList>
    </citation>
    <scope>NUCLEOTIDE SEQUENCE [LARGE SCALE GENOMIC DNA]</scope>
    <source>
        <strain evidence="3 4">DSM 44099</strain>
    </source>
</reference>
<sequence length="583" mass="59819">MHMKLRGAGVIAAAMALVLVSVGVYFGYRQVSQPGCSGSAKLTVSAASEIAPAIKDAAKSWVDGGAEADGVCVAVDVIAQDPVEVAAVVAGKHGVALSGVGQANGDATMPDVWVPDSSTWLLRLQGQASGFAPTNGQSIARSPIVIAMPEPVAAAIGWPQKKLGWQDLLTQLTTSNSIKPGIVEPTRDAAGLAGLLALGEQAGKLGAKAQEAQTSVLRALASGKSALREDLLAKFPNSTDPASIAQALSAAPLSEEDVVRYNAAKPPIPLAALYLEPAPTSLDYPYAVMPGTDPVKAKAAAGLFRVLSTKDFKNQLGAAHLRAADGTWGDGFEAPAGAPSPAGTPQVTSSANPGGSAAGNADPKIIDTVLATWTAVTLPGRLLAVIDISGTMGGKVASAGNLTRMQITQQAASKGLGLFSDDWAVGLWVFSSNLGGGKDYKELVPIQPVSSGRSKLAAQLGAVKPKKGGDTGLYDTILAAYKNVQNDWQSGRVNSIVLLTDGIGNDDPDGGITHPALLNELKRIKDDKRPVQLIIIGLGDEVNRGPLDQITKVTGGQVFVANDPTAIGDIFLKAISLRPTTPK</sequence>
<feature type="compositionally biased region" description="Low complexity" evidence="1">
    <location>
        <begin position="334"/>
        <end position="359"/>
    </location>
</feature>
<accession>A0A3D9ZAT6</accession>
<dbReference type="PROSITE" id="PS50234">
    <property type="entry name" value="VWFA"/>
    <property type="match status" value="1"/>
</dbReference>
<dbReference type="InterPro" id="IPR002035">
    <property type="entry name" value="VWF_A"/>
</dbReference>
<organism evidence="3 4">
    <name type="scientific">Asanoa ferruginea</name>
    <dbReference type="NCBI Taxonomy" id="53367"/>
    <lineage>
        <taxon>Bacteria</taxon>
        <taxon>Bacillati</taxon>
        <taxon>Actinomycetota</taxon>
        <taxon>Actinomycetes</taxon>
        <taxon>Micromonosporales</taxon>
        <taxon>Micromonosporaceae</taxon>
        <taxon>Asanoa</taxon>
    </lineage>
</organism>
<dbReference type="OrthoDB" id="5621159at2"/>
<dbReference type="SMART" id="SM00327">
    <property type="entry name" value="VWA"/>
    <property type="match status" value="1"/>
</dbReference>
<proteinExistence type="predicted"/>
<dbReference type="Pfam" id="PF00092">
    <property type="entry name" value="VWA"/>
    <property type="match status" value="1"/>
</dbReference>
<feature type="domain" description="VWFA" evidence="2">
    <location>
        <begin position="381"/>
        <end position="575"/>
    </location>
</feature>
<evidence type="ECO:0000256" key="1">
    <source>
        <dbReference type="SAM" id="MobiDB-lite"/>
    </source>
</evidence>
<dbReference type="Proteomes" id="UP000256913">
    <property type="component" value="Unassembled WGS sequence"/>
</dbReference>
<dbReference type="EMBL" id="QUMQ01000001">
    <property type="protein sequence ID" value="REF94518.1"/>
    <property type="molecule type" value="Genomic_DNA"/>
</dbReference>
<dbReference type="Gene3D" id="3.40.50.410">
    <property type="entry name" value="von Willebrand factor, type A domain"/>
    <property type="match status" value="1"/>
</dbReference>
<protein>
    <submittedName>
        <fullName evidence="3">von Willebrand factor type A domain-containing protein</fullName>
    </submittedName>
</protein>
<feature type="region of interest" description="Disordered" evidence="1">
    <location>
        <begin position="330"/>
        <end position="359"/>
    </location>
</feature>
<keyword evidence="4" id="KW-1185">Reference proteome</keyword>
<evidence type="ECO:0000259" key="2">
    <source>
        <dbReference type="PROSITE" id="PS50234"/>
    </source>
</evidence>
<name>A0A3D9ZAT6_9ACTN</name>
<dbReference type="RefSeq" id="WP_116066319.1">
    <property type="nucleotide sequence ID" value="NZ_BONB01000053.1"/>
</dbReference>
<comment type="caution">
    <text evidence="3">The sequence shown here is derived from an EMBL/GenBank/DDBJ whole genome shotgun (WGS) entry which is preliminary data.</text>
</comment>
<gene>
    <name evidence="3" type="ORF">DFJ67_0456</name>
</gene>
<evidence type="ECO:0000313" key="4">
    <source>
        <dbReference type="Proteomes" id="UP000256913"/>
    </source>
</evidence>
<dbReference type="InterPro" id="IPR036465">
    <property type="entry name" value="vWFA_dom_sf"/>
</dbReference>